<dbReference type="OrthoDB" id="3271227at2759"/>
<sequence length="117" mass="13135">MSELIKRVNALPSSPFPAARRSSLKGGATAYSPYLKSSRSALSRIAPLHPNRRTPPPPLPPPPPKKKSKKELDREERWEEELVESLGGVDVWAVMSDAERRDLRKAKFAMEMGGWEE</sequence>
<accession>A0A5C3KSM4</accession>
<organism evidence="2 3">
    <name type="scientific">Coprinopsis marcescibilis</name>
    <name type="common">Agaric fungus</name>
    <name type="synonym">Psathyrella marcescibilis</name>
    <dbReference type="NCBI Taxonomy" id="230819"/>
    <lineage>
        <taxon>Eukaryota</taxon>
        <taxon>Fungi</taxon>
        <taxon>Dikarya</taxon>
        <taxon>Basidiomycota</taxon>
        <taxon>Agaricomycotina</taxon>
        <taxon>Agaricomycetes</taxon>
        <taxon>Agaricomycetidae</taxon>
        <taxon>Agaricales</taxon>
        <taxon>Agaricineae</taxon>
        <taxon>Psathyrellaceae</taxon>
        <taxon>Coprinopsis</taxon>
    </lineage>
</organism>
<feature type="region of interest" description="Disordered" evidence="1">
    <location>
        <begin position="42"/>
        <end position="76"/>
    </location>
</feature>
<feature type="region of interest" description="Disordered" evidence="1">
    <location>
        <begin position="1"/>
        <end position="30"/>
    </location>
</feature>
<evidence type="ECO:0000256" key="1">
    <source>
        <dbReference type="SAM" id="MobiDB-lite"/>
    </source>
</evidence>
<gene>
    <name evidence="2" type="ORF">FA15DRAFT_593874</name>
</gene>
<name>A0A5C3KSM4_COPMA</name>
<proteinExistence type="predicted"/>
<dbReference type="STRING" id="230819.A0A5C3KSM4"/>
<feature type="compositionally biased region" description="Pro residues" evidence="1">
    <location>
        <begin position="53"/>
        <end position="63"/>
    </location>
</feature>
<keyword evidence="3" id="KW-1185">Reference proteome</keyword>
<dbReference type="EMBL" id="ML210215">
    <property type="protein sequence ID" value="TFK23609.1"/>
    <property type="molecule type" value="Genomic_DNA"/>
</dbReference>
<dbReference type="Proteomes" id="UP000307440">
    <property type="component" value="Unassembled WGS sequence"/>
</dbReference>
<evidence type="ECO:0000313" key="2">
    <source>
        <dbReference type="EMBL" id="TFK23609.1"/>
    </source>
</evidence>
<dbReference type="AlphaFoldDB" id="A0A5C3KSM4"/>
<evidence type="ECO:0000313" key="3">
    <source>
        <dbReference type="Proteomes" id="UP000307440"/>
    </source>
</evidence>
<feature type="compositionally biased region" description="Low complexity" evidence="1">
    <location>
        <begin position="10"/>
        <end position="21"/>
    </location>
</feature>
<protein>
    <submittedName>
        <fullName evidence="2">Uncharacterized protein</fullName>
    </submittedName>
</protein>
<reference evidence="2 3" key="1">
    <citation type="journal article" date="2019" name="Nat. Ecol. Evol.">
        <title>Megaphylogeny resolves global patterns of mushroom evolution.</title>
        <authorList>
            <person name="Varga T."/>
            <person name="Krizsan K."/>
            <person name="Foldi C."/>
            <person name="Dima B."/>
            <person name="Sanchez-Garcia M."/>
            <person name="Sanchez-Ramirez S."/>
            <person name="Szollosi G.J."/>
            <person name="Szarkandi J.G."/>
            <person name="Papp V."/>
            <person name="Albert L."/>
            <person name="Andreopoulos W."/>
            <person name="Angelini C."/>
            <person name="Antonin V."/>
            <person name="Barry K.W."/>
            <person name="Bougher N.L."/>
            <person name="Buchanan P."/>
            <person name="Buyck B."/>
            <person name="Bense V."/>
            <person name="Catcheside P."/>
            <person name="Chovatia M."/>
            <person name="Cooper J."/>
            <person name="Damon W."/>
            <person name="Desjardin D."/>
            <person name="Finy P."/>
            <person name="Geml J."/>
            <person name="Haridas S."/>
            <person name="Hughes K."/>
            <person name="Justo A."/>
            <person name="Karasinski D."/>
            <person name="Kautmanova I."/>
            <person name="Kiss B."/>
            <person name="Kocsube S."/>
            <person name="Kotiranta H."/>
            <person name="LaButti K.M."/>
            <person name="Lechner B.E."/>
            <person name="Liimatainen K."/>
            <person name="Lipzen A."/>
            <person name="Lukacs Z."/>
            <person name="Mihaltcheva S."/>
            <person name="Morgado L.N."/>
            <person name="Niskanen T."/>
            <person name="Noordeloos M.E."/>
            <person name="Ohm R.A."/>
            <person name="Ortiz-Santana B."/>
            <person name="Ovrebo C."/>
            <person name="Racz N."/>
            <person name="Riley R."/>
            <person name="Savchenko A."/>
            <person name="Shiryaev A."/>
            <person name="Soop K."/>
            <person name="Spirin V."/>
            <person name="Szebenyi C."/>
            <person name="Tomsovsky M."/>
            <person name="Tulloss R.E."/>
            <person name="Uehling J."/>
            <person name="Grigoriev I.V."/>
            <person name="Vagvolgyi C."/>
            <person name="Papp T."/>
            <person name="Martin F.M."/>
            <person name="Miettinen O."/>
            <person name="Hibbett D.S."/>
            <person name="Nagy L.G."/>
        </authorList>
    </citation>
    <scope>NUCLEOTIDE SEQUENCE [LARGE SCALE GENOMIC DNA]</scope>
    <source>
        <strain evidence="2 3">CBS 121175</strain>
    </source>
</reference>